<dbReference type="Proteomes" id="UP001597156">
    <property type="component" value="Unassembled WGS sequence"/>
</dbReference>
<sequence>MNFVKPLDSHVTKKKNKIQIVTPRGATSVEPNEVVVKSLGDRIEIFTQEEFEQVYTAL</sequence>
<organism evidence="1 2">
    <name type="scientific">Lentilactobacillus raoultii</name>
    <dbReference type="NCBI Taxonomy" id="1987503"/>
    <lineage>
        <taxon>Bacteria</taxon>
        <taxon>Bacillati</taxon>
        <taxon>Bacillota</taxon>
        <taxon>Bacilli</taxon>
        <taxon>Lactobacillales</taxon>
        <taxon>Lactobacillaceae</taxon>
        <taxon>Lentilactobacillus</taxon>
    </lineage>
</organism>
<proteinExistence type="predicted"/>
<reference evidence="2" key="1">
    <citation type="journal article" date="2019" name="Int. J. Syst. Evol. Microbiol.">
        <title>The Global Catalogue of Microorganisms (GCM) 10K type strain sequencing project: providing services to taxonomists for standard genome sequencing and annotation.</title>
        <authorList>
            <consortium name="The Broad Institute Genomics Platform"/>
            <consortium name="The Broad Institute Genome Sequencing Center for Infectious Disease"/>
            <person name="Wu L."/>
            <person name="Ma J."/>
        </authorList>
    </citation>
    <scope>NUCLEOTIDE SEQUENCE [LARGE SCALE GENOMIC DNA]</scope>
    <source>
        <strain evidence="2">CCUG 71848</strain>
    </source>
</reference>
<evidence type="ECO:0000313" key="2">
    <source>
        <dbReference type="Proteomes" id="UP001597156"/>
    </source>
</evidence>
<dbReference type="EMBL" id="JBHTLH010000015">
    <property type="protein sequence ID" value="MFD1124739.1"/>
    <property type="molecule type" value="Genomic_DNA"/>
</dbReference>
<dbReference type="RefSeq" id="WP_162919813.1">
    <property type="nucleotide sequence ID" value="NZ_JBHTLH010000015.1"/>
</dbReference>
<name>A0ABW3PH50_9LACO</name>
<gene>
    <name evidence="1" type="ORF">ACFQ22_05085</name>
</gene>
<accession>A0ABW3PH50</accession>
<protein>
    <submittedName>
        <fullName evidence="1">Uncharacterized protein</fullName>
    </submittedName>
</protein>
<evidence type="ECO:0000313" key="1">
    <source>
        <dbReference type="EMBL" id="MFD1124739.1"/>
    </source>
</evidence>
<keyword evidence="2" id="KW-1185">Reference proteome</keyword>
<comment type="caution">
    <text evidence="1">The sequence shown here is derived from an EMBL/GenBank/DDBJ whole genome shotgun (WGS) entry which is preliminary data.</text>
</comment>